<dbReference type="SMART" id="SM00387">
    <property type="entry name" value="HATPase_c"/>
    <property type="match status" value="1"/>
</dbReference>
<evidence type="ECO:0000256" key="3">
    <source>
        <dbReference type="ARBA" id="ARBA00022553"/>
    </source>
</evidence>
<dbReference type="InterPro" id="IPR029016">
    <property type="entry name" value="GAF-like_dom_sf"/>
</dbReference>
<dbReference type="SUPFAM" id="SSF55874">
    <property type="entry name" value="ATPase domain of HSP90 chaperone/DNA topoisomerase II/histidine kinase"/>
    <property type="match status" value="1"/>
</dbReference>
<proteinExistence type="predicted"/>
<dbReference type="STRING" id="1121899.GCA_000430025_00309"/>
<dbReference type="GO" id="GO:0000155">
    <property type="term" value="F:phosphorelay sensor kinase activity"/>
    <property type="evidence" value="ECO:0007669"/>
    <property type="project" value="InterPro"/>
</dbReference>
<evidence type="ECO:0000256" key="2">
    <source>
        <dbReference type="ARBA" id="ARBA00012438"/>
    </source>
</evidence>
<sequence length="406" mass="46201">MLLVNERMVQEKEILRLKILDEYKILDTLPEQMYDDITTMAASICNAPIALITLVDKHRQFFKSHYGIDINQTPIEDSVCSHAIQSGAPYFEITDLRKDSRFKDNRLVTGEPKIVSYFGVPLESDEKIPFGTLSIITTEVLQLSELQRKALMSLAKQVVYLLELRKKNFLLDSYQEKLENHSINMEEFAFIAAHDLRSPLRSINSFLKLLESKNSDLWDEKDRQYFGFIFENVQRMDKLVIDLLDLAKCHMNHPADEKVNLHELISGIFEAQTKANTEQQAQLTLNKLPEITSSGIALTIVFQNLIANALKYQPKGNTAKIEISGRETEKQWIITVKDNGIGIEQDHLPAIFEPFKRLHTQSEFSGSGLGLTACKKIIENLKGTISVTSENNKGTVFTIELPKQQA</sequence>
<dbReference type="EMBL" id="JRLW01000009">
    <property type="protein sequence ID" value="KGO89397.1"/>
    <property type="molecule type" value="Genomic_DNA"/>
</dbReference>
<dbReference type="RefSeq" id="WP_026981325.1">
    <property type="nucleotide sequence ID" value="NZ_JRLW01000009.1"/>
</dbReference>
<evidence type="ECO:0000256" key="5">
    <source>
        <dbReference type="ARBA" id="ARBA00022741"/>
    </source>
</evidence>
<dbReference type="InterPro" id="IPR004358">
    <property type="entry name" value="Sig_transdc_His_kin-like_C"/>
</dbReference>
<evidence type="ECO:0000313" key="11">
    <source>
        <dbReference type="Proteomes" id="UP000030121"/>
    </source>
</evidence>
<keyword evidence="7" id="KW-0067">ATP-binding</keyword>
<keyword evidence="4" id="KW-0808">Transferase</keyword>
<keyword evidence="11" id="KW-1185">Reference proteome</keyword>
<evidence type="ECO:0000256" key="1">
    <source>
        <dbReference type="ARBA" id="ARBA00000085"/>
    </source>
</evidence>
<dbReference type="InterPro" id="IPR003018">
    <property type="entry name" value="GAF"/>
</dbReference>
<evidence type="ECO:0000256" key="6">
    <source>
        <dbReference type="ARBA" id="ARBA00022777"/>
    </source>
</evidence>
<dbReference type="CDD" id="cd00082">
    <property type="entry name" value="HisKA"/>
    <property type="match status" value="1"/>
</dbReference>
<name>A0A0A2M9P5_9FLAO</name>
<dbReference type="Gene3D" id="3.30.450.40">
    <property type="match status" value="1"/>
</dbReference>
<protein>
    <recommendedName>
        <fullName evidence="2">histidine kinase</fullName>
        <ecNumber evidence="2">2.7.13.3</ecNumber>
    </recommendedName>
</protein>
<dbReference type="PROSITE" id="PS50109">
    <property type="entry name" value="HIS_KIN"/>
    <property type="match status" value="1"/>
</dbReference>
<keyword evidence="8" id="KW-0902">Two-component regulatory system</keyword>
<gene>
    <name evidence="10" type="ORF">Q764_08440</name>
</gene>
<evidence type="ECO:0000256" key="4">
    <source>
        <dbReference type="ARBA" id="ARBA00022679"/>
    </source>
</evidence>
<dbReference type="GO" id="GO:0005524">
    <property type="term" value="F:ATP binding"/>
    <property type="evidence" value="ECO:0007669"/>
    <property type="project" value="UniProtKB-KW"/>
</dbReference>
<dbReference type="SUPFAM" id="SSF47384">
    <property type="entry name" value="Homodimeric domain of signal transducing histidine kinase"/>
    <property type="match status" value="1"/>
</dbReference>
<keyword evidence="6" id="KW-0418">Kinase</keyword>
<dbReference type="InterPro" id="IPR036097">
    <property type="entry name" value="HisK_dim/P_sf"/>
</dbReference>
<dbReference type="SUPFAM" id="SSF55781">
    <property type="entry name" value="GAF domain-like"/>
    <property type="match status" value="1"/>
</dbReference>
<dbReference type="eggNOG" id="COG2205">
    <property type="taxonomic scope" value="Bacteria"/>
</dbReference>
<dbReference type="PRINTS" id="PR00344">
    <property type="entry name" value="BCTRLSENSOR"/>
</dbReference>
<dbReference type="InterPro" id="IPR005467">
    <property type="entry name" value="His_kinase_dom"/>
</dbReference>
<dbReference type="Gene3D" id="3.30.565.10">
    <property type="entry name" value="Histidine kinase-like ATPase, C-terminal domain"/>
    <property type="match status" value="1"/>
</dbReference>
<dbReference type="AlphaFoldDB" id="A0A0A2M9P5"/>
<dbReference type="InterPro" id="IPR003594">
    <property type="entry name" value="HATPase_dom"/>
</dbReference>
<dbReference type="CDD" id="cd00075">
    <property type="entry name" value="HATPase"/>
    <property type="match status" value="1"/>
</dbReference>
<dbReference type="PANTHER" id="PTHR42878">
    <property type="entry name" value="TWO-COMPONENT HISTIDINE KINASE"/>
    <property type="match status" value="1"/>
</dbReference>
<dbReference type="Pfam" id="PF00512">
    <property type="entry name" value="HisKA"/>
    <property type="match status" value="1"/>
</dbReference>
<evidence type="ECO:0000256" key="8">
    <source>
        <dbReference type="ARBA" id="ARBA00023012"/>
    </source>
</evidence>
<keyword evidence="3" id="KW-0597">Phosphoprotein</keyword>
<dbReference type="OrthoDB" id="9811889at2"/>
<evidence type="ECO:0000259" key="9">
    <source>
        <dbReference type="PROSITE" id="PS50109"/>
    </source>
</evidence>
<comment type="caution">
    <text evidence="10">The sequence shown here is derived from an EMBL/GenBank/DDBJ whole genome shotgun (WGS) entry which is preliminary data.</text>
</comment>
<organism evidence="10 11">
    <name type="scientific">Flavobacterium suncheonense GH29-5 = DSM 17707</name>
    <dbReference type="NCBI Taxonomy" id="1121899"/>
    <lineage>
        <taxon>Bacteria</taxon>
        <taxon>Pseudomonadati</taxon>
        <taxon>Bacteroidota</taxon>
        <taxon>Flavobacteriia</taxon>
        <taxon>Flavobacteriales</taxon>
        <taxon>Flavobacteriaceae</taxon>
        <taxon>Flavobacterium</taxon>
    </lineage>
</organism>
<dbReference type="SMART" id="SM00388">
    <property type="entry name" value="HisKA"/>
    <property type="match status" value="1"/>
</dbReference>
<accession>A0A0A2M9P5</accession>
<dbReference type="GO" id="GO:0007234">
    <property type="term" value="P:osmosensory signaling via phosphorelay pathway"/>
    <property type="evidence" value="ECO:0007669"/>
    <property type="project" value="TreeGrafter"/>
</dbReference>
<dbReference type="Proteomes" id="UP000030121">
    <property type="component" value="Unassembled WGS sequence"/>
</dbReference>
<dbReference type="Pfam" id="PF01590">
    <property type="entry name" value="GAF"/>
    <property type="match status" value="1"/>
</dbReference>
<reference evidence="10 11" key="1">
    <citation type="submission" date="2013-09" db="EMBL/GenBank/DDBJ databases">
        <authorList>
            <person name="Zeng Z."/>
            <person name="Chen C."/>
        </authorList>
    </citation>
    <scope>NUCLEOTIDE SEQUENCE [LARGE SCALE GENOMIC DNA]</scope>
    <source>
        <strain evidence="10 11">GH29-5</strain>
    </source>
</reference>
<evidence type="ECO:0000313" key="10">
    <source>
        <dbReference type="EMBL" id="KGO89397.1"/>
    </source>
</evidence>
<comment type="catalytic activity">
    <reaction evidence="1">
        <text>ATP + protein L-histidine = ADP + protein N-phospho-L-histidine.</text>
        <dbReference type="EC" id="2.7.13.3"/>
    </reaction>
</comment>
<dbReference type="GO" id="GO:0030295">
    <property type="term" value="F:protein kinase activator activity"/>
    <property type="evidence" value="ECO:0007669"/>
    <property type="project" value="TreeGrafter"/>
</dbReference>
<dbReference type="Gene3D" id="1.10.287.130">
    <property type="match status" value="1"/>
</dbReference>
<dbReference type="EC" id="2.7.13.3" evidence="2"/>
<dbReference type="GO" id="GO:0000156">
    <property type="term" value="F:phosphorelay response regulator activity"/>
    <property type="evidence" value="ECO:0007669"/>
    <property type="project" value="TreeGrafter"/>
</dbReference>
<dbReference type="InterPro" id="IPR003661">
    <property type="entry name" value="HisK_dim/P_dom"/>
</dbReference>
<evidence type="ECO:0000256" key="7">
    <source>
        <dbReference type="ARBA" id="ARBA00022840"/>
    </source>
</evidence>
<dbReference type="InterPro" id="IPR050351">
    <property type="entry name" value="BphY/WalK/GraS-like"/>
</dbReference>
<keyword evidence="5" id="KW-0547">Nucleotide-binding</keyword>
<dbReference type="InterPro" id="IPR036890">
    <property type="entry name" value="HATPase_C_sf"/>
</dbReference>
<dbReference type="FunFam" id="3.30.565.10:FF:000006">
    <property type="entry name" value="Sensor histidine kinase WalK"/>
    <property type="match status" value="1"/>
</dbReference>
<feature type="domain" description="Histidine kinase" evidence="9">
    <location>
        <begin position="191"/>
        <end position="405"/>
    </location>
</feature>
<dbReference type="Pfam" id="PF02518">
    <property type="entry name" value="HATPase_c"/>
    <property type="match status" value="1"/>
</dbReference>
<dbReference type="PANTHER" id="PTHR42878:SF7">
    <property type="entry name" value="SENSOR HISTIDINE KINASE GLRK"/>
    <property type="match status" value="1"/>
</dbReference>